<evidence type="ECO:0000313" key="7">
    <source>
        <dbReference type="Proteomes" id="UP000032336"/>
    </source>
</evidence>
<evidence type="ECO:0000256" key="3">
    <source>
        <dbReference type="ARBA" id="ARBA00014831"/>
    </source>
</evidence>
<comment type="similarity">
    <text evidence="1">Belongs to the Bpa family.</text>
</comment>
<feature type="region of interest" description="Disordered" evidence="5">
    <location>
        <begin position="1"/>
        <end position="31"/>
    </location>
</feature>
<organism evidence="6 7">
    <name type="scientific">Ferrimicrobium acidiphilum DSM 19497</name>
    <dbReference type="NCBI Taxonomy" id="1121877"/>
    <lineage>
        <taxon>Bacteria</taxon>
        <taxon>Bacillati</taxon>
        <taxon>Actinomycetota</taxon>
        <taxon>Acidimicrobiia</taxon>
        <taxon>Acidimicrobiales</taxon>
        <taxon>Acidimicrobiaceae</taxon>
        <taxon>Ferrimicrobium</taxon>
    </lineage>
</organism>
<evidence type="ECO:0000256" key="5">
    <source>
        <dbReference type="SAM" id="MobiDB-lite"/>
    </source>
</evidence>
<evidence type="ECO:0000256" key="1">
    <source>
        <dbReference type="ARBA" id="ARBA00006639"/>
    </source>
</evidence>
<protein>
    <recommendedName>
        <fullName evidence="3">Bacterial proteasome activator</fullName>
    </recommendedName>
</protein>
<sequence>MSEEPKDSKVFLSGAGDSDSGAKDDASVESGSELVMSPAKVLRIGSMIRALLEEVKAAPLDISSRTRLAEIYDTSVAELGGVMSEDLTEELKGFAPAFRGGEVPSEAELRIAQAQLVGWLEGLFHGIQATLMAQQMDSRTQLQELRARGLPQGSSAPGNYL</sequence>
<dbReference type="PATRIC" id="fig|1121877.4.peg.2350"/>
<gene>
    <name evidence="6" type="ORF">FEAC_21080</name>
</gene>
<keyword evidence="4" id="KW-0647">Proteasome</keyword>
<accession>A0A0D8FSK4</accession>
<dbReference type="GO" id="GO:0000502">
    <property type="term" value="C:proteasome complex"/>
    <property type="evidence" value="ECO:0007669"/>
    <property type="project" value="UniProtKB-KW"/>
</dbReference>
<reference evidence="6 7" key="1">
    <citation type="submission" date="2015-01" db="EMBL/GenBank/DDBJ databases">
        <title>Draft genome of the acidophilic iron oxidizer Ferrimicrobium acidiphilum strain T23.</title>
        <authorList>
            <person name="Poehlein A."/>
            <person name="Eisen S."/>
            <person name="Schloemann M."/>
            <person name="Johnson B.D."/>
            <person name="Daniel R."/>
            <person name="Muehling M."/>
        </authorList>
    </citation>
    <scope>NUCLEOTIDE SEQUENCE [LARGE SCALE GENOMIC DNA]</scope>
    <source>
        <strain evidence="6 7">T23</strain>
    </source>
</reference>
<dbReference type="InterPro" id="IPR019695">
    <property type="entry name" value="Proteasome_act"/>
</dbReference>
<evidence type="ECO:0000256" key="2">
    <source>
        <dbReference type="ARBA" id="ARBA00011402"/>
    </source>
</evidence>
<proteinExistence type="inferred from homology"/>
<comment type="caution">
    <text evidence="6">The sequence shown here is derived from an EMBL/GenBank/DDBJ whole genome shotgun (WGS) entry which is preliminary data.</text>
</comment>
<comment type="subunit">
    <text evidence="2">Forms a homooligomeric, either hexameric or heptameric, ring-like structure which stacks co-axially with the proteasomal alpha-rings.</text>
</comment>
<dbReference type="OrthoDB" id="5189298at2"/>
<evidence type="ECO:0000313" key="6">
    <source>
        <dbReference type="EMBL" id="KJE76126.1"/>
    </source>
</evidence>
<keyword evidence="7" id="KW-1185">Reference proteome</keyword>
<evidence type="ECO:0000256" key="4">
    <source>
        <dbReference type="ARBA" id="ARBA00022942"/>
    </source>
</evidence>
<dbReference type="eggNOG" id="ENOG502ZPJ4">
    <property type="taxonomic scope" value="Bacteria"/>
</dbReference>
<dbReference type="RefSeq" id="WP_035391143.1">
    <property type="nucleotide sequence ID" value="NZ_JQKF01000038.1"/>
</dbReference>
<dbReference type="AlphaFoldDB" id="A0A0D8FSK4"/>
<dbReference type="Pfam" id="PF10759">
    <property type="entry name" value="BPA"/>
    <property type="match status" value="1"/>
</dbReference>
<name>A0A0D8FSK4_9ACTN</name>
<dbReference type="STRING" id="1121877.FEAC_21080"/>
<dbReference type="GO" id="GO:0061136">
    <property type="term" value="P:regulation of proteasomal protein catabolic process"/>
    <property type="evidence" value="ECO:0007669"/>
    <property type="project" value="InterPro"/>
</dbReference>
<dbReference type="GeneID" id="78373182"/>
<dbReference type="Proteomes" id="UP000032336">
    <property type="component" value="Unassembled WGS sequence"/>
</dbReference>
<dbReference type="EMBL" id="JXUW01000021">
    <property type="protein sequence ID" value="KJE76126.1"/>
    <property type="molecule type" value="Genomic_DNA"/>
</dbReference>